<feature type="transmembrane region" description="Helical" evidence="10">
    <location>
        <begin position="188"/>
        <end position="207"/>
    </location>
</feature>
<evidence type="ECO:0000256" key="9">
    <source>
        <dbReference type="ARBA" id="ARBA00023136"/>
    </source>
</evidence>
<evidence type="ECO:0000256" key="2">
    <source>
        <dbReference type="ARBA" id="ARBA00004687"/>
    </source>
</evidence>
<organism evidence="11 12">
    <name type="scientific">Luteibacter rhizovicinus</name>
    <dbReference type="NCBI Taxonomy" id="242606"/>
    <lineage>
        <taxon>Bacteria</taxon>
        <taxon>Pseudomonadati</taxon>
        <taxon>Pseudomonadota</taxon>
        <taxon>Gammaproteobacteria</taxon>
        <taxon>Lysobacterales</taxon>
        <taxon>Rhodanobacteraceae</taxon>
        <taxon>Luteibacter</taxon>
    </lineage>
</organism>
<comment type="subcellular location">
    <subcellularLocation>
        <location evidence="1">Endoplasmic reticulum membrane</location>
        <topology evidence="1">Multi-pass membrane protein</topology>
    </subcellularLocation>
</comment>
<evidence type="ECO:0000256" key="4">
    <source>
        <dbReference type="ARBA" id="ARBA00022676"/>
    </source>
</evidence>
<feature type="transmembrane region" description="Helical" evidence="10">
    <location>
        <begin position="213"/>
        <end position="234"/>
    </location>
</feature>
<evidence type="ECO:0000256" key="8">
    <source>
        <dbReference type="ARBA" id="ARBA00022989"/>
    </source>
</evidence>
<evidence type="ECO:0008006" key="13">
    <source>
        <dbReference type="Google" id="ProtNLM"/>
    </source>
</evidence>
<feature type="transmembrane region" description="Helical" evidence="10">
    <location>
        <begin position="306"/>
        <end position="323"/>
    </location>
</feature>
<feature type="transmembrane region" description="Helical" evidence="10">
    <location>
        <begin position="246"/>
        <end position="264"/>
    </location>
</feature>
<dbReference type="Proteomes" id="UP000295645">
    <property type="component" value="Unassembled WGS sequence"/>
</dbReference>
<feature type="transmembrane region" description="Helical" evidence="10">
    <location>
        <begin position="377"/>
        <end position="397"/>
    </location>
</feature>
<dbReference type="InterPro" id="IPR007315">
    <property type="entry name" value="PIG-V/Gpi18"/>
</dbReference>
<dbReference type="RefSeq" id="WP_132147109.1">
    <property type="nucleotide sequence ID" value="NZ_SMCS01000010.1"/>
</dbReference>
<evidence type="ECO:0000313" key="11">
    <source>
        <dbReference type="EMBL" id="TCV91634.1"/>
    </source>
</evidence>
<gene>
    <name evidence="11" type="ORF">EC912_11064</name>
</gene>
<feature type="transmembrane region" description="Helical" evidence="10">
    <location>
        <begin position="330"/>
        <end position="347"/>
    </location>
</feature>
<name>A0A4R3YKR1_9GAMM</name>
<evidence type="ECO:0000313" key="12">
    <source>
        <dbReference type="Proteomes" id="UP000295645"/>
    </source>
</evidence>
<comment type="caution">
    <text evidence="11">The sequence shown here is derived from an EMBL/GenBank/DDBJ whole genome shotgun (WGS) entry which is preliminary data.</text>
</comment>
<keyword evidence="5" id="KW-0808">Transferase</keyword>
<dbReference type="GO" id="GO:0000009">
    <property type="term" value="F:alpha-1,6-mannosyltransferase activity"/>
    <property type="evidence" value="ECO:0007669"/>
    <property type="project" value="InterPro"/>
</dbReference>
<evidence type="ECO:0000256" key="5">
    <source>
        <dbReference type="ARBA" id="ARBA00022679"/>
    </source>
</evidence>
<feature type="transmembrane region" description="Helical" evidence="10">
    <location>
        <begin position="30"/>
        <end position="52"/>
    </location>
</feature>
<dbReference type="OrthoDB" id="573863at2"/>
<dbReference type="GO" id="GO:0006506">
    <property type="term" value="P:GPI anchor biosynthetic process"/>
    <property type="evidence" value="ECO:0007669"/>
    <property type="project" value="UniProtKB-UniPathway"/>
</dbReference>
<keyword evidence="6 10" id="KW-0812">Transmembrane</keyword>
<evidence type="ECO:0000256" key="7">
    <source>
        <dbReference type="ARBA" id="ARBA00022824"/>
    </source>
</evidence>
<keyword evidence="4" id="KW-0328">Glycosyltransferase</keyword>
<dbReference type="GO" id="GO:0016020">
    <property type="term" value="C:membrane"/>
    <property type="evidence" value="ECO:0007669"/>
    <property type="project" value="GOC"/>
</dbReference>
<dbReference type="AlphaFoldDB" id="A0A4R3YKR1"/>
<proteinExistence type="predicted"/>
<feature type="transmembrane region" description="Helical" evidence="10">
    <location>
        <begin position="131"/>
        <end position="153"/>
    </location>
</feature>
<reference evidence="11 12" key="1">
    <citation type="submission" date="2019-03" db="EMBL/GenBank/DDBJ databases">
        <title>Above-ground endophytic microbial communities from plants in different locations in the United States.</title>
        <authorList>
            <person name="Frank C."/>
        </authorList>
    </citation>
    <scope>NUCLEOTIDE SEQUENCE [LARGE SCALE GENOMIC DNA]</scope>
    <source>
        <strain evidence="11 12">LP_13_YM</strain>
    </source>
</reference>
<keyword evidence="9 10" id="KW-0472">Membrane</keyword>
<keyword evidence="8 10" id="KW-1133">Transmembrane helix</keyword>
<keyword evidence="3" id="KW-0337">GPI-anchor biosynthesis</keyword>
<evidence type="ECO:0000256" key="1">
    <source>
        <dbReference type="ARBA" id="ARBA00004477"/>
    </source>
</evidence>
<sequence length="402" mass="44617">MNTVVASTTSTWRSQARRLTDVIPTCLKRVFVPFLLSRLAIILILSAAPLVAQVPAESWGKDDNIAIKLSARAIADGLSRVAIGNDSGWYYTVAHDGYEQRPFDTSRQANWAFFPLHPLLWKAAAALSGEWVWSGIVLSNLLWLAGLCFLWLLTRRLTDSDRLADHATLFASFWPASYFMMLPHTESLFFALATASFLAALTQRWWLAGFLGLFAGATRLNGLFLAPALFMRWLKGERRFADLMKLAPIVFGVAIFMAYLWSITGNPLAFKDIQVAWGRELHAPWAALLDYINRPHKIITPWNPRILHFGVTVLALCSTVTCWKRGWHELAVFTLLTLLAPLLTGTLTSMTRYAGVAPGIYVALAVWADKRPRLGQVWMALSAISLALLSVLFALGINVGGA</sequence>
<evidence type="ECO:0000256" key="6">
    <source>
        <dbReference type="ARBA" id="ARBA00022692"/>
    </source>
</evidence>
<dbReference type="PANTHER" id="PTHR12468">
    <property type="entry name" value="GPI MANNOSYLTRANSFERASE 2"/>
    <property type="match status" value="1"/>
</dbReference>
<accession>A0A4R3YKR1</accession>
<protein>
    <recommendedName>
        <fullName evidence="13">Mannosyltransferase PIG-V</fullName>
    </recommendedName>
</protein>
<keyword evidence="7" id="KW-0256">Endoplasmic reticulum</keyword>
<evidence type="ECO:0000256" key="3">
    <source>
        <dbReference type="ARBA" id="ARBA00022502"/>
    </source>
</evidence>
<evidence type="ECO:0000256" key="10">
    <source>
        <dbReference type="SAM" id="Phobius"/>
    </source>
</evidence>
<dbReference type="UniPathway" id="UPA00196"/>
<dbReference type="GO" id="GO:0004376">
    <property type="term" value="F:GPI mannosyltransferase activity"/>
    <property type="evidence" value="ECO:0007669"/>
    <property type="project" value="InterPro"/>
</dbReference>
<dbReference type="GO" id="GO:0031501">
    <property type="term" value="C:mannosyltransferase complex"/>
    <property type="evidence" value="ECO:0007669"/>
    <property type="project" value="TreeGrafter"/>
</dbReference>
<keyword evidence="12" id="KW-1185">Reference proteome</keyword>
<comment type="pathway">
    <text evidence="2">Glycolipid biosynthesis; glycosylphosphatidylinositol-anchor biosynthesis.</text>
</comment>
<dbReference type="PANTHER" id="PTHR12468:SF2">
    <property type="entry name" value="GPI MANNOSYLTRANSFERASE 2"/>
    <property type="match status" value="1"/>
</dbReference>
<dbReference type="EMBL" id="SMCS01000010">
    <property type="protein sequence ID" value="TCV91634.1"/>
    <property type="molecule type" value="Genomic_DNA"/>
</dbReference>